<proteinExistence type="predicted"/>
<accession>D0MKU9</accession>
<evidence type="ECO:0000313" key="2">
    <source>
        <dbReference type="Proteomes" id="UP000002221"/>
    </source>
</evidence>
<gene>
    <name evidence="1" type="ordered locus">Rmar_2905</name>
</gene>
<evidence type="ECO:0000313" key="1">
    <source>
        <dbReference type="EMBL" id="ACY49763.1"/>
    </source>
</evidence>
<reference evidence="1 2" key="1">
    <citation type="journal article" date="2009" name="Stand. Genomic Sci.">
        <title>Complete genome sequence of Rhodothermus marinus type strain (R-10).</title>
        <authorList>
            <person name="Nolan M."/>
            <person name="Tindall B.J."/>
            <person name="Pomrenke H."/>
            <person name="Lapidus A."/>
            <person name="Copeland A."/>
            <person name="Glavina Del Rio T."/>
            <person name="Lucas S."/>
            <person name="Chen F."/>
            <person name="Tice H."/>
            <person name="Cheng J.F."/>
            <person name="Saunders E."/>
            <person name="Han C."/>
            <person name="Bruce D."/>
            <person name="Goodwin L."/>
            <person name="Chain P."/>
            <person name="Pitluck S."/>
            <person name="Ovchinikova G."/>
            <person name="Pati A."/>
            <person name="Ivanova N."/>
            <person name="Mavromatis K."/>
            <person name="Chen A."/>
            <person name="Palaniappan K."/>
            <person name="Land M."/>
            <person name="Hauser L."/>
            <person name="Chang Y.J."/>
            <person name="Jeffries C.D."/>
            <person name="Brettin T."/>
            <person name="Goker M."/>
            <person name="Bristow J."/>
            <person name="Eisen J.A."/>
            <person name="Markowitz V."/>
            <person name="Hugenholtz P."/>
            <person name="Kyrpides N.C."/>
            <person name="Klenk H.P."/>
            <person name="Detter J.C."/>
        </authorList>
    </citation>
    <scope>NUCLEOTIDE SEQUENCE [LARGE SCALE GENOMIC DNA]</scope>
    <source>
        <strain evidence="2">ATCC 43812 / DSM 4252 / R-10</strain>
        <plasmid evidence="1">pRMAR01</plasmid>
    </source>
</reference>
<dbReference type="AlphaFoldDB" id="D0MKU9"/>
<name>D0MKU9_RHOM4</name>
<keyword evidence="2" id="KW-1185">Reference proteome</keyword>
<protein>
    <submittedName>
        <fullName evidence="1">Uncharacterized protein</fullName>
    </submittedName>
</protein>
<geneLocation type="plasmid" evidence="1 2">
    <name>pRMAR01</name>
</geneLocation>
<dbReference type="Proteomes" id="UP000002221">
    <property type="component" value="Plasmid pRMAR01"/>
</dbReference>
<dbReference type="EMBL" id="CP001808">
    <property type="protein sequence ID" value="ACY49763.1"/>
    <property type="molecule type" value="Genomic_DNA"/>
</dbReference>
<dbReference type="KEGG" id="rmr:Rmar_2905"/>
<dbReference type="RefSeq" id="WP_012845373.1">
    <property type="nucleotide sequence ID" value="NC_013502.1"/>
</dbReference>
<sequence>MFALEELQGQIAGELLTYAKEILRDHEEMTGVQLGDAEEMYEVLVQNEYPGLLARNAVRARDVDEFIELLEKDPDLIRAAEAAQNAVFYELEDYDRDTMRLVLVLALSLV</sequence>
<keyword evidence="1" id="KW-0614">Plasmid</keyword>
<dbReference type="HOGENOM" id="CLU_2169087_0_0_10"/>
<organism evidence="1 2">
    <name type="scientific">Rhodothermus marinus (strain ATCC 43812 / DSM 4252 / R-10)</name>
    <name type="common">Rhodothermus obamensis</name>
    <dbReference type="NCBI Taxonomy" id="518766"/>
    <lineage>
        <taxon>Bacteria</taxon>
        <taxon>Pseudomonadati</taxon>
        <taxon>Rhodothermota</taxon>
        <taxon>Rhodothermia</taxon>
        <taxon>Rhodothermales</taxon>
        <taxon>Rhodothermaceae</taxon>
        <taxon>Rhodothermus</taxon>
    </lineage>
</organism>